<evidence type="ECO:0000313" key="3">
    <source>
        <dbReference type="Proteomes" id="UP000825935"/>
    </source>
</evidence>
<dbReference type="InterPro" id="IPR036020">
    <property type="entry name" value="WW_dom_sf"/>
</dbReference>
<comment type="caution">
    <text evidence="2">The sequence shown here is derived from an EMBL/GenBank/DDBJ whole genome shotgun (WGS) entry which is preliminary data.</text>
</comment>
<feature type="region of interest" description="Disordered" evidence="1">
    <location>
        <begin position="156"/>
        <end position="177"/>
    </location>
</feature>
<protein>
    <recommendedName>
        <fullName evidence="4">WW domain-containing protein</fullName>
    </recommendedName>
</protein>
<sequence>MSSCDIKVSSVNEDCLVSLFSSFAPSWKFGGSTIDPGLSISNPETQCAATTRWPCGVECADNRNHLLFPTSSCNSPSLIFNTADAGGKCHNDDTLVQSPRSLCAYIDEKHDLQQILVNRSIEDLHQASVTTTGLGTSAKAGNPSSRKRDWMTSFLDSSEGNLQSSPTSIFTQSPPALSDGELSGASVYRVNDMGTSSCRSSSLHKSSPRSITGHFRFPPGWEQYFDIQTGGSYFVNWNTRTKHSRIDCPEVQKCLGSIQHQHHKSKTLLSIPSANDIDDTRRISHNSNNRKAEAAEAWLSKMTANASAIMEKKSRNSKISALGRPRSFRSKNV</sequence>
<dbReference type="SUPFAM" id="SSF51045">
    <property type="entry name" value="WW domain"/>
    <property type="match status" value="1"/>
</dbReference>
<dbReference type="AlphaFoldDB" id="A0A8T2TW89"/>
<keyword evidence="3" id="KW-1185">Reference proteome</keyword>
<dbReference type="InterPro" id="IPR001202">
    <property type="entry name" value="WW_dom"/>
</dbReference>
<feature type="compositionally biased region" description="Polar residues" evidence="1">
    <location>
        <begin position="156"/>
        <end position="175"/>
    </location>
</feature>
<gene>
    <name evidence="2" type="ORF">KP509_10G032500</name>
</gene>
<evidence type="ECO:0000256" key="1">
    <source>
        <dbReference type="SAM" id="MobiDB-lite"/>
    </source>
</evidence>
<reference evidence="2" key="1">
    <citation type="submission" date="2021-08" db="EMBL/GenBank/DDBJ databases">
        <title>WGS assembly of Ceratopteris richardii.</title>
        <authorList>
            <person name="Marchant D.B."/>
            <person name="Chen G."/>
            <person name="Jenkins J."/>
            <person name="Shu S."/>
            <person name="Leebens-Mack J."/>
            <person name="Grimwood J."/>
            <person name="Schmutz J."/>
            <person name="Soltis P."/>
            <person name="Soltis D."/>
            <person name="Chen Z.-H."/>
        </authorList>
    </citation>
    <scope>NUCLEOTIDE SEQUENCE</scope>
    <source>
        <strain evidence="2">Whitten #5841</strain>
        <tissue evidence="2">Leaf</tissue>
    </source>
</reference>
<feature type="region of interest" description="Disordered" evidence="1">
    <location>
        <begin position="311"/>
        <end position="333"/>
    </location>
</feature>
<name>A0A8T2TW89_CERRI</name>
<proteinExistence type="predicted"/>
<evidence type="ECO:0008006" key="4">
    <source>
        <dbReference type="Google" id="ProtNLM"/>
    </source>
</evidence>
<organism evidence="2 3">
    <name type="scientific">Ceratopteris richardii</name>
    <name type="common">Triangle waterfern</name>
    <dbReference type="NCBI Taxonomy" id="49495"/>
    <lineage>
        <taxon>Eukaryota</taxon>
        <taxon>Viridiplantae</taxon>
        <taxon>Streptophyta</taxon>
        <taxon>Embryophyta</taxon>
        <taxon>Tracheophyta</taxon>
        <taxon>Polypodiopsida</taxon>
        <taxon>Polypodiidae</taxon>
        <taxon>Polypodiales</taxon>
        <taxon>Pteridineae</taxon>
        <taxon>Pteridaceae</taxon>
        <taxon>Parkerioideae</taxon>
        <taxon>Ceratopteris</taxon>
    </lineage>
</organism>
<accession>A0A8T2TW89</accession>
<dbReference type="Gene3D" id="2.20.70.10">
    <property type="match status" value="1"/>
</dbReference>
<evidence type="ECO:0000313" key="2">
    <source>
        <dbReference type="EMBL" id="KAH7427162.1"/>
    </source>
</evidence>
<dbReference type="CDD" id="cd00201">
    <property type="entry name" value="WW"/>
    <property type="match status" value="1"/>
</dbReference>
<dbReference type="EMBL" id="CM035415">
    <property type="protein sequence ID" value="KAH7427162.1"/>
    <property type="molecule type" value="Genomic_DNA"/>
</dbReference>
<dbReference type="Proteomes" id="UP000825935">
    <property type="component" value="Chromosome 10"/>
</dbReference>